<evidence type="ECO:0000256" key="1">
    <source>
        <dbReference type="ARBA" id="ARBA00001913"/>
    </source>
</evidence>
<dbReference type="InterPro" id="IPR036396">
    <property type="entry name" value="Cyt_P450_sf"/>
</dbReference>
<feature type="binding site" evidence="14">
    <location>
        <position position="152"/>
    </location>
    <ligand>
        <name>substrate</name>
    </ligand>
</feature>
<evidence type="ECO:0000256" key="12">
    <source>
        <dbReference type="PIRSR" id="PIRSR602401-1"/>
    </source>
</evidence>
<evidence type="ECO:0000256" key="2">
    <source>
        <dbReference type="ARBA" id="ARBA00001946"/>
    </source>
</evidence>
<sequence>MRARSWLDIPKGSHFSLANIPFGIITTPRSDERHVAVALGNHVLDLHEFAHRQGFTGLEGFTPSQVATFSRPALNDFAALGQSVHGKVRRYLQNVFSEETSFSALLKCNVEAQRACLFHKDQVKMHLPMKIGGYTDFFAGKNHAYNCGCIFRDPAKALQPNYLHLPVAYNSRASSVVVSGTSVRRPLGQFLQSPSDTQSSFGPCRRLDIELELGALLCKGNDLGEPIDVNEAEKYIFGFVCLNDWSARDIQQWEAVPLGPFNAKTFASTISPWVILKDALEPFRALAMPNETKLHPYLQENREENVYDINLEVELGAPNGESAILSRTNARNLVFSFAQMLAHHTVGGCPLEVGDLIGSGTISGIKPGSLGSFLEASNGGKKSFDLSTTIHRTFLEDGDTIVIRGWCGDEDSNMRFVVANSFESVKQLWVSNQSSLISRPTLHTFHNVLSSSQGFTIGTSPWDESCKRRRKAAATALNRPSVVSYMPFVDLESYASIKELVDQINGGDGQVDLDPYPLFQRLALNLSLTLGYGFRIGGSVDNDLLREIITVERGISTLRSTSNNWQDFVPLLRFFSTRSNQASDLRHRRDVYLEYLLQKLKEKIGSGSNVSCITGNILQDPECKLNHAEIKSICVTMIAGGLDTTPACMLLGTAILSGPQGASLQGRLLDEIHNTYPDGDAWGKCLVEEKCAYVMAFCKEVLRFWTVIPMSLPRVSIKDVVYQGATIPAGTTFLMNAWAADYDAGHFQSPEEFMPERFLDLAEGSGTQHFAFGAGSRMCTGSHLAYREMYITFIRMFIALEVLPAKDHMQRPVLKGPLECNANPTGLSIEPKPFKIGFRVRDRERLGQWFAQTVEATSHIEQ</sequence>
<keyword evidence="7" id="KW-0378">Hydrolase</keyword>
<keyword evidence="12" id="KW-0349">Heme</keyword>
<keyword evidence="12" id="KW-0408">Iron</keyword>
<keyword evidence="6 12" id="KW-0479">Metal-binding</keyword>
<comment type="cofactor">
    <cofactor evidence="2 15">
        <name>Mg(2+)</name>
        <dbReference type="ChEBI" id="CHEBI:18420"/>
    </cofactor>
</comment>
<reference evidence="18" key="1">
    <citation type="submission" date="2022-10" db="EMBL/GenBank/DDBJ databases">
        <title>Culturing micro-colonial fungi from biological soil crusts in the Mojave desert and describing Neophaeococcomyces mojavensis, and introducing the new genera and species Taxawa tesnikishii.</title>
        <authorList>
            <person name="Kurbessoian T."/>
            <person name="Stajich J.E."/>
        </authorList>
    </citation>
    <scope>NUCLEOTIDE SEQUENCE</scope>
    <source>
        <strain evidence="18">TK_35</strain>
    </source>
</reference>
<dbReference type="Pfam" id="PF00067">
    <property type="entry name" value="p450"/>
    <property type="match status" value="1"/>
</dbReference>
<dbReference type="GO" id="GO:0004334">
    <property type="term" value="F:fumarylacetoacetase activity"/>
    <property type="evidence" value="ECO:0007669"/>
    <property type="project" value="UniProtKB-EC"/>
</dbReference>
<evidence type="ECO:0000256" key="13">
    <source>
        <dbReference type="PIRSR" id="PIRSR605959-1"/>
    </source>
</evidence>
<evidence type="ECO:0000313" key="18">
    <source>
        <dbReference type="EMBL" id="KAJ9644376.1"/>
    </source>
</evidence>
<dbReference type="InterPro" id="IPR001128">
    <property type="entry name" value="Cyt_P450"/>
</dbReference>
<comment type="caution">
    <text evidence="18">The sequence shown here is derived from an EMBL/GenBank/DDBJ whole genome shotgun (WGS) entry which is preliminary data.</text>
</comment>
<feature type="binding site" evidence="15">
    <location>
        <position position="210"/>
    </location>
    <ligand>
        <name>Ca(2+)</name>
        <dbReference type="ChEBI" id="CHEBI:29108"/>
    </ligand>
</feature>
<dbReference type="InterPro" id="IPR005959">
    <property type="entry name" value="Fumarylacetoacetase"/>
</dbReference>
<evidence type="ECO:0000259" key="17">
    <source>
        <dbReference type="Pfam" id="PF09298"/>
    </source>
</evidence>
<dbReference type="Gene3D" id="2.30.30.230">
    <property type="entry name" value="Fumarylacetoacetase, N-terminal domain"/>
    <property type="match status" value="1"/>
</dbReference>
<dbReference type="GO" id="GO:0004497">
    <property type="term" value="F:monooxygenase activity"/>
    <property type="evidence" value="ECO:0007669"/>
    <property type="project" value="InterPro"/>
</dbReference>
<feature type="binding site" evidence="15">
    <location>
        <position position="244"/>
    </location>
    <ligand>
        <name>Mg(2+)</name>
        <dbReference type="ChEBI" id="CHEBI:18420"/>
    </ligand>
</feature>
<dbReference type="GO" id="GO:0005506">
    <property type="term" value="F:iron ion binding"/>
    <property type="evidence" value="ECO:0007669"/>
    <property type="project" value="InterPro"/>
</dbReference>
<evidence type="ECO:0000256" key="11">
    <source>
        <dbReference type="ARBA" id="ARBA00023232"/>
    </source>
</evidence>
<feature type="binding site" evidence="15">
    <location>
        <position position="136"/>
    </location>
    <ligand>
        <name>Ca(2+)</name>
        <dbReference type="ChEBI" id="CHEBI:29108"/>
    </ligand>
</feature>
<keyword evidence="8 15" id="KW-0106">Calcium</keyword>
<evidence type="ECO:0000256" key="10">
    <source>
        <dbReference type="ARBA" id="ARBA00022878"/>
    </source>
</evidence>
<dbReference type="EMBL" id="JAPDRN010000006">
    <property type="protein sequence ID" value="KAJ9644376.1"/>
    <property type="molecule type" value="Genomic_DNA"/>
</dbReference>
<evidence type="ECO:0000313" key="19">
    <source>
        <dbReference type="Proteomes" id="UP001172681"/>
    </source>
</evidence>
<feature type="binding site" evidence="15">
    <location>
        <position position="268"/>
    </location>
    <ligand>
        <name>Mg(2+)</name>
        <dbReference type="ChEBI" id="CHEBI:18420"/>
    </ligand>
</feature>
<evidence type="ECO:0000256" key="15">
    <source>
        <dbReference type="PIRSR" id="PIRSR605959-3"/>
    </source>
</evidence>
<evidence type="ECO:0000256" key="14">
    <source>
        <dbReference type="PIRSR" id="PIRSR605959-2"/>
    </source>
</evidence>
<feature type="binding site" description="axial binding residue" evidence="12">
    <location>
        <position position="779"/>
    </location>
    <ligand>
        <name>heme</name>
        <dbReference type="ChEBI" id="CHEBI:30413"/>
    </ligand>
    <ligandPart>
        <name>Fe</name>
        <dbReference type="ChEBI" id="CHEBI:18248"/>
    </ligandPart>
</feature>
<dbReference type="InterPro" id="IPR036663">
    <property type="entry name" value="Fumarylacetoacetase_C_sf"/>
</dbReference>
<feature type="active site" description="Proton acceptor" evidence="13">
    <location>
        <position position="143"/>
    </location>
</feature>
<dbReference type="Pfam" id="PF09298">
    <property type="entry name" value="FAA_hydrolase_N"/>
    <property type="match status" value="1"/>
</dbReference>
<dbReference type="InterPro" id="IPR036462">
    <property type="entry name" value="Fumarylacetoacetase_N_sf"/>
</dbReference>
<keyword evidence="19" id="KW-1185">Reference proteome</keyword>
<dbReference type="InterPro" id="IPR011234">
    <property type="entry name" value="Fumarylacetoacetase-like_C"/>
</dbReference>
<feature type="binding site" evidence="15">
    <location>
        <position position="264"/>
    </location>
    <ligand>
        <name>Mg(2+)</name>
        <dbReference type="ChEBI" id="CHEBI:18420"/>
    </ligand>
</feature>
<comment type="cofactor">
    <cofactor evidence="12">
        <name>heme</name>
        <dbReference type="ChEBI" id="CHEBI:30413"/>
    </cofactor>
</comment>
<accession>A0AA38YDA4</accession>
<dbReference type="NCBIfam" id="TIGR01266">
    <property type="entry name" value="fum_ac_acetase"/>
    <property type="match status" value="1"/>
</dbReference>
<feature type="binding site" evidence="15">
    <location>
        <position position="244"/>
    </location>
    <ligand>
        <name>Ca(2+)</name>
        <dbReference type="ChEBI" id="CHEBI:29108"/>
    </ligand>
</feature>
<dbReference type="InterPro" id="IPR002401">
    <property type="entry name" value="Cyt_P450_E_grp-I"/>
</dbReference>
<feature type="domain" description="Fumarylacetoacetase N-terminal" evidence="17">
    <location>
        <begin position="18"/>
        <end position="128"/>
    </location>
</feature>
<dbReference type="GO" id="GO:0006559">
    <property type="term" value="P:L-phenylalanine catabolic process"/>
    <property type="evidence" value="ECO:0007669"/>
    <property type="project" value="UniProtKB-KW"/>
</dbReference>
<feature type="binding site" evidence="14">
    <location>
        <position position="138"/>
    </location>
    <ligand>
        <name>substrate</name>
    </ligand>
</feature>
<keyword evidence="11" id="KW-0585">Phenylalanine catabolism</keyword>
<keyword evidence="10" id="KW-0828">Tyrosine catabolism</keyword>
<keyword evidence="9 15" id="KW-0460">Magnesium</keyword>
<dbReference type="SUPFAM" id="SSF56529">
    <property type="entry name" value="FAH"/>
    <property type="match status" value="1"/>
</dbReference>
<dbReference type="EC" id="3.7.1.2" evidence="5"/>
<feature type="domain" description="Fumarylacetoacetase-like C-terminal" evidence="16">
    <location>
        <begin position="159"/>
        <end position="404"/>
    </location>
</feature>
<feature type="binding site" evidence="15">
    <location>
        <position position="212"/>
    </location>
    <ligand>
        <name>Ca(2+)</name>
        <dbReference type="ChEBI" id="CHEBI:29108"/>
    </ligand>
</feature>
<dbReference type="PRINTS" id="PR00463">
    <property type="entry name" value="EP450I"/>
</dbReference>
<dbReference type="InterPro" id="IPR015377">
    <property type="entry name" value="Fumarylacetoacetase_N"/>
</dbReference>
<feature type="binding site" evidence="14">
    <location>
        <position position="251"/>
    </location>
    <ligand>
        <name>substrate</name>
    </ligand>
</feature>
<evidence type="ECO:0000256" key="4">
    <source>
        <dbReference type="ARBA" id="ARBA00010211"/>
    </source>
</evidence>
<dbReference type="AlphaFoldDB" id="A0AA38YDA4"/>
<dbReference type="SUPFAM" id="SSF63433">
    <property type="entry name" value="Fumarylacetoacetate hydrolase, FAH, N-terminal domain"/>
    <property type="match status" value="1"/>
</dbReference>
<dbReference type="GO" id="GO:0006572">
    <property type="term" value="P:L-tyrosine catabolic process"/>
    <property type="evidence" value="ECO:0007669"/>
    <property type="project" value="UniProtKB-KW"/>
</dbReference>
<proteinExistence type="inferred from homology"/>
<evidence type="ECO:0000256" key="8">
    <source>
        <dbReference type="ARBA" id="ARBA00022837"/>
    </source>
</evidence>
<evidence type="ECO:0000256" key="5">
    <source>
        <dbReference type="ARBA" id="ARBA00012094"/>
    </source>
</evidence>
<dbReference type="Proteomes" id="UP001172681">
    <property type="component" value="Unassembled WGS sequence"/>
</dbReference>
<dbReference type="SUPFAM" id="SSF48264">
    <property type="entry name" value="Cytochrome P450"/>
    <property type="match status" value="1"/>
</dbReference>
<dbReference type="GO" id="GO:1902000">
    <property type="term" value="P:homogentisate catabolic process"/>
    <property type="evidence" value="ECO:0007669"/>
    <property type="project" value="TreeGrafter"/>
</dbReference>
<evidence type="ECO:0000256" key="7">
    <source>
        <dbReference type="ARBA" id="ARBA00022801"/>
    </source>
</evidence>
<dbReference type="PANTHER" id="PTHR43069">
    <property type="entry name" value="FUMARYLACETOACETASE"/>
    <property type="match status" value="1"/>
</dbReference>
<dbReference type="GO" id="GO:0020037">
    <property type="term" value="F:heme binding"/>
    <property type="evidence" value="ECO:0007669"/>
    <property type="project" value="InterPro"/>
</dbReference>
<protein>
    <recommendedName>
        <fullName evidence="5">fumarylacetoacetase</fullName>
        <ecNumber evidence="5">3.7.1.2</ecNumber>
    </recommendedName>
</protein>
<gene>
    <name evidence="18" type="ORF">H2204_001728</name>
</gene>
<feature type="binding site" evidence="14">
    <location>
        <position position="361"/>
    </location>
    <ligand>
        <name>substrate</name>
    </ligand>
</feature>
<comment type="pathway">
    <text evidence="3">Amino-acid degradation; L-phenylalanine degradation; acetoacetate and fumarate from L-phenylalanine: step 6/6.</text>
</comment>
<dbReference type="PANTHER" id="PTHR43069:SF2">
    <property type="entry name" value="FUMARYLACETOACETASE"/>
    <property type="match status" value="1"/>
</dbReference>
<dbReference type="Gene3D" id="3.90.850.10">
    <property type="entry name" value="Fumarylacetoacetase-like, C-terminal domain"/>
    <property type="match status" value="1"/>
</dbReference>
<comment type="cofactor">
    <cofactor evidence="1 15">
        <name>Ca(2+)</name>
        <dbReference type="ChEBI" id="CHEBI:29108"/>
    </cofactor>
</comment>
<evidence type="ECO:0000259" key="16">
    <source>
        <dbReference type="Pfam" id="PF01557"/>
    </source>
</evidence>
<dbReference type="GO" id="GO:0016705">
    <property type="term" value="F:oxidoreductase activity, acting on paired donors, with incorporation or reduction of molecular oxygen"/>
    <property type="evidence" value="ECO:0007669"/>
    <property type="project" value="InterPro"/>
</dbReference>
<comment type="similarity">
    <text evidence="4">Belongs to the FAH family.</text>
</comment>
<organism evidence="18 19">
    <name type="scientific">Knufia peltigerae</name>
    <dbReference type="NCBI Taxonomy" id="1002370"/>
    <lineage>
        <taxon>Eukaryota</taxon>
        <taxon>Fungi</taxon>
        <taxon>Dikarya</taxon>
        <taxon>Ascomycota</taxon>
        <taxon>Pezizomycotina</taxon>
        <taxon>Eurotiomycetes</taxon>
        <taxon>Chaetothyriomycetidae</taxon>
        <taxon>Chaetothyriales</taxon>
        <taxon>Trichomeriaceae</taxon>
        <taxon>Knufia</taxon>
    </lineage>
</organism>
<name>A0AA38YDA4_9EURO</name>
<evidence type="ECO:0000256" key="3">
    <source>
        <dbReference type="ARBA" id="ARBA00004782"/>
    </source>
</evidence>
<dbReference type="Gene3D" id="1.10.630.10">
    <property type="entry name" value="Cytochrome P450"/>
    <property type="match status" value="1"/>
</dbReference>
<evidence type="ECO:0000256" key="9">
    <source>
        <dbReference type="ARBA" id="ARBA00022842"/>
    </source>
</evidence>
<dbReference type="Pfam" id="PF01557">
    <property type="entry name" value="FAA_hydrolase"/>
    <property type="match status" value="1"/>
</dbReference>
<evidence type="ECO:0000256" key="6">
    <source>
        <dbReference type="ARBA" id="ARBA00022723"/>
    </source>
</evidence>